<dbReference type="Pfam" id="PF01734">
    <property type="entry name" value="Patatin"/>
    <property type="match status" value="1"/>
</dbReference>
<dbReference type="GO" id="GO:0016042">
    <property type="term" value="P:lipid catabolic process"/>
    <property type="evidence" value="ECO:0007669"/>
    <property type="project" value="UniProtKB-UniRule"/>
</dbReference>
<keyword evidence="7" id="KW-1185">Reference proteome</keyword>
<organism evidence="6 7">
    <name type="scientific">Clostridium colicanis DSM 13634</name>
    <dbReference type="NCBI Taxonomy" id="1121305"/>
    <lineage>
        <taxon>Bacteria</taxon>
        <taxon>Bacillati</taxon>
        <taxon>Bacillota</taxon>
        <taxon>Clostridia</taxon>
        <taxon>Eubacteriales</taxon>
        <taxon>Clostridiaceae</taxon>
        <taxon>Clostridium</taxon>
    </lineage>
</organism>
<dbReference type="InterPro" id="IPR045943">
    <property type="entry name" value="DUF6363"/>
</dbReference>
<evidence type="ECO:0000259" key="5">
    <source>
        <dbReference type="PROSITE" id="PS51635"/>
    </source>
</evidence>
<feature type="short sequence motif" description="GXSXG" evidence="4">
    <location>
        <begin position="37"/>
        <end position="41"/>
    </location>
</feature>
<dbReference type="AlphaFoldDB" id="A0A151AMW7"/>
<keyword evidence="2 4" id="KW-0442">Lipid degradation</keyword>
<dbReference type="Gene3D" id="3.40.1090.10">
    <property type="entry name" value="Cytosolic phospholipase A2 catalytic domain"/>
    <property type="match status" value="2"/>
</dbReference>
<evidence type="ECO:0000313" key="7">
    <source>
        <dbReference type="Proteomes" id="UP000075374"/>
    </source>
</evidence>
<protein>
    <recommendedName>
        <fullName evidence="5">PNPLA domain-containing protein</fullName>
    </recommendedName>
</protein>
<dbReference type="InterPro" id="IPR016035">
    <property type="entry name" value="Acyl_Trfase/lysoPLipase"/>
</dbReference>
<dbReference type="PANTHER" id="PTHR14226:SF25">
    <property type="entry name" value="PHOSPHOESTERASE"/>
    <property type="match status" value="1"/>
</dbReference>
<proteinExistence type="predicted"/>
<dbReference type="RefSeq" id="WP_061858271.1">
    <property type="nucleotide sequence ID" value="NZ_LTBB01000006.1"/>
</dbReference>
<feature type="short sequence motif" description="DGA/G" evidence="4">
    <location>
        <begin position="159"/>
        <end position="161"/>
    </location>
</feature>
<comment type="caution">
    <text evidence="6">The sequence shown here is derived from an EMBL/GenBank/DDBJ whole genome shotgun (WGS) entry which is preliminary data.</text>
</comment>
<evidence type="ECO:0000256" key="1">
    <source>
        <dbReference type="ARBA" id="ARBA00022801"/>
    </source>
</evidence>
<feature type="domain" description="PNPLA" evidence="5">
    <location>
        <begin position="6"/>
        <end position="172"/>
    </location>
</feature>
<dbReference type="GO" id="GO:0016787">
    <property type="term" value="F:hydrolase activity"/>
    <property type="evidence" value="ECO:0007669"/>
    <property type="project" value="UniProtKB-UniRule"/>
</dbReference>
<keyword evidence="1 4" id="KW-0378">Hydrolase</keyword>
<dbReference type="PATRIC" id="fig|1121305.3.peg.1423"/>
<name>A0A151AMW7_9CLOT</name>
<dbReference type="PROSITE" id="PS51635">
    <property type="entry name" value="PNPLA"/>
    <property type="match status" value="1"/>
</dbReference>
<sequence length="284" mass="33205">MENIGLILEGGGMRGTYTSGVLDFFIEKELYFPYVIGVSAGACNATSYISRQKERSKRINIKYIKNPKYLSFRNLIKEKSVFGIKFLYDEIPNRLDPFDYNTFNSSSQKFVIVTTDCITGKPVYFEKNDCKDILKVIRASSSLPLMAPMVEIDGGLYLDGGISDSIPIKKAIEDGYKNNIIILTRDKSYRKSPMKFQRLIKIKYKNYPRLIDTMLNRYKVYNETLDYIEWLEKEGKVFVIRPSKDLKVDRLEKNPKKLEALYKLGYEDVHNIYEKMKKWMEERN</sequence>
<dbReference type="STRING" id="1121305.CLCOL_14180"/>
<dbReference type="InterPro" id="IPR050301">
    <property type="entry name" value="NTE"/>
</dbReference>
<evidence type="ECO:0000313" key="6">
    <source>
        <dbReference type="EMBL" id="KYH28978.1"/>
    </source>
</evidence>
<dbReference type="EMBL" id="LTBB01000006">
    <property type="protein sequence ID" value="KYH28978.1"/>
    <property type="molecule type" value="Genomic_DNA"/>
</dbReference>
<dbReference type="InterPro" id="IPR037483">
    <property type="entry name" value="YjjU-like"/>
</dbReference>
<evidence type="ECO:0000256" key="3">
    <source>
        <dbReference type="ARBA" id="ARBA00023098"/>
    </source>
</evidence>
<feature type="active site" description="Nucleophile" evidence="4">
    <location>
        <position position="39"/>
    </location>
</feature>
<dbReference type="CDD" id="cd07208">
    <property type="entry name" value="Pat_hypo_Ecoli_yjju_like"/>
    <property type="match status" value="1"/>
</dbReference>
<dbReference type="SUPFAM" id="SSF52151">
    <property type="entry name" value="FabD/lysophospholipase-like"/>
    <property type="match status" value="1"/>
</dbReference>
<dbReference type="InterPro" id="IPR002641">
    <property type="entry name" value="PNPLA_dom"/>
</dbReference>
<reference evidence="6 7" key="1">
    <citation type="submission" date="2016-02" db="EMBL/GenBank/DDBJ databases">
        <title>Genome sequence of Clostridium colicanis DSM 13634.</title>
        <authorList>
            <person name="Poehlein A."/>
            <person name="Daniel R."/>
        </authorList>
    </citation>
    <scope>NUCLEOTIDE SEQUENCE [LARGE SCALE GENOMIC DNA]</scope>
    <source>
        <strain evidence="6 7">DSM 13634</strain>
    </source>
</reference>
<evidence type="ECO:0000256" key="4">
    <source>
        <dbReference type="PROSITE-ProRule" id="PRU01161"/>
    </source>
</evidence>
<dbReference type="Proteomes" id="UP000075374">
    <property type="component" value="Unassembled WGS sequence"/>
</dbReference>
<dbReference type="PANTHER" id="PTHR14226">
    <property type="entry name" value="NEUROPATHY TARGET ESTERASE/SWISS CHEESE D.MELANOGASTER"/>
    <property type="match status" value="1"/>
</dbReference>
<accession>A0A151AMW7</accession>
<evidence type="ECO:0000256" key="2">
    <source>
        <dbReference type="ARBA" id="ARBA00022963"/>
    </source>
</evidence>
<dbReference type="Pfam" id="PF19890">
    <property type="entry name" value="DUF6363"/>
    <property type="match status" value="1"/>
</dbReference>
<gene>
    <name evidence="6" type="ORF">CLCOL_14180</name>
</gene>
<feature type="active site" description="Proton acceptor" evidence="4">
    <location>
        <position position="159"/>
    </location>
</feature>
<keyword evidence="3 4" id="KW-0443">Lipid metabolism</keyword>
<feature type="short sequence motif" description="GXGXXG" evidence="4">
    <location>
        <begin position="10"/>
        <end position="15"/>
    </location>
</feature>